<protein>
    <recommendedName>
        <fullName evidence="4">Heme exporter protein D</fullName>
    </recommendedName>
</protein>
<accession>A0A6J5E2V1</accession>
<gene>
    <name evidence="2" type="ORF">LMG29542_03724</name>
</gene>
<keyword evidence="1" id="KW-1133">Transmembrane helix</keyword>
<proteinExistence type="predicted"/>
<sequence length="51" mass="6236">MTYAMWGILAGMTFIFCFSLHRYRKSVARKQQIRWLNEHHVIDRLRDRLGL</sequence>
<dbReference type="RefSeq" id="WP_175227905.1">
    <property type="nucleotide sequence ID" value="NZ_CADIKH010000016.1"/>
</dbReference>
<keyword evidence="1" id="KW-0472">Membrane</keyword>
<name>A0A6J5E2V1_9BURK</name>
<dbReference type="EMBL" id="CADIKH010000016">
    <property type="protein sequence ID" value="CAB3759994.1"/>
    <property type="molecule type" value="Genomic_DNA"/>
</dbReference>
<evidence type="ECO:0000313" key="3">
    <source>
        <dbReference type="Proteomes" id="UP000494363"/>
    </source>
</evidence>
<evidence type="ECO:0000256" key="1">
    <source>
        <dbReference type="SAM" id="Phobius"/>
    </source>
</evidence>
<evidence type="ECO:0008006" key="4">
    <source>
        <dbReference type="Google" id="ProtNLM"/>
    </source>
</evidence>
<feature type="transmembrane region" description="Helical" evidence="1">
    <location>
        <begin position="6"/>
        <end position="23"/>
    </location>
</feature>
<evidence type="ECO:0000313" key="2">
    <source>
        <dbReference type="EMBL" id="CAB3759994.1"/>
    </source>
</evidence>
<dbReference type="AlphaFoldDB" id="A0A6J5E2V1"/>
<keyword evidence="1" id="KW-0812">Transmembrane</keyword>
<dbReference type="Proteomes" id="UP000494363">
    <property type="component" value="Unassembled WGS sequence"/>
</dbReference>
<organism evidence="2 3">
    <name type="scientific">Paraburkholderia humisilvae</name>
    <dbReference type="NCBI Taxonomy" id="627669"/>
    <lineage>
        <taxon>Bacteria</taxon>
        <taxon>Pseudomonadati</taxon>
        <taxon>Pseudomonadota</taxon>
        <taxon>Betaproteobacteria</taxon>
        <taxon>Burkholderiales</taxon>
        <taxon>Burkholderiaceae</taxon>
        <taxon>Paraburkholderia</taxon>
    </lineage>
</organism>
<reference evidence="2 3" key="1">
    <citation type="submission" date="2020-04" db="EMBL/GenBank/DDBJ databases">
        <authorList>
            <person name="De Canck E."/>
        </authorList>
    </citation>
    <scope>NUCLEOTIDE SEQUENCE [LARGE SCALE GENOMIC DNA]</scope>
    <source>
        <strain evidence="2 3">LMG 29542</strain>
    </source>
</reference>
<keyword evidence="3" id="KW-1185">Reference proteome</keyword>